<proteinExistence type="predicted"/>
<gene>
    <name evidence="1" type="ORF">NT2_02_02450</name>
</gene>
<sequence>MTYIEGFVAAVPKANKATFIDHANRGDSVFMDNGASRVLECWQEDVPAGKHTDFFGAVDAKDDEAVVFSWIEWPDKAARETMNGRMEELMKTDDRFNPETNPMPFDGKRMIYGGFAPVVEEGEAIDNAYVQGFIVPVPATNKAAYRKAALAMWEIMKDYGARRVVEAWQDDVPEGTQTDFFRSVKASPGEVVVFSFVEWPSREVCDASHEKMMQDERMKTFMEQAPDAEPPFDGKRMV</sequence>
<evidence type="ECO:0008006" key="3">
    <source>
        <dbReference type="Google" id="ProtNLM"/>
    </source>
</evidence>
<accession>U3A059</accession>
<evidence type="ECO:0000313" key="2">
    <source>
        <dbReference type="Proteomes" id="UP000016568"/>
    </source>
</evidence>
<comment type="caution">
    <text evidence="1">The sequence shown here is derived from an EMBL/GenBank/DDBJ whole genome shotgun (WGS) entry which is preliminary data.</text>
</comment>
<dbReference type="Pfam" id="PF07237">
    <property type="entry name" value="DUF1428"/>
    <property type="match status" value="2"/>
</dbReference>
<dbReference type="InterPro" id="IPR009874">
    <property type="entry name" value="DUF1428"/>
</dbReference>
<dbReference type="KEGG" id="ntd:EGO55_00755"/>
<dbReference type="RefSeq" id="WP_021689070.1">
    <property type="nucleotide sequence ID" value="NZ_BASZ01000002.1"/>
</dbReference>
<keyword evidence="2" id="KW-1185">Reference proteome</keyword>
<dbReference type="AlphaFoldDB" id="U3A059"/>
<dbReference type="EMBL" id="BASZ01000002">
    <property type="protein sequence ID" value="GAD48163.1"/>
    <property type="molecule type" value="Genomic_DNA"/>
</dbReference>
<dbReference type="SUPFAM" id="SSF54909">
    <property type="entry name" value="Dimeric alpha+beta barrel"/>
    <property type="match status" value="2"/>
</dbReference>
<evidence type="ECO:0000313" key="1">
    <source>
        <dbReference type="EMBL" id="GAD48163.1"/>
    </source>
</evidence>
<organism evidence="1 2">
    <name type="scientific">Caenibius tardaugens NBRC 16725</name>
    <dbReference type="NCBI Taxonomy" id="1219035"/>
    <lineage>
        <taxon>Bacteria</taxon>
        <taxon>Pseudomonadati</taxon>
        <taxon>Pseudomonadota</taxon>
        <taxon>Alphaproteobacteria</taxon>
        <taxon>Sphingomonadales</taxon>
        <taxon>Erythrobacteraceae</taxon>
        <taxon>Caenibius</taxon>
    </lineage>
</organism>
<dbReference type="InterPro" id="IPR011008">
    <property type="entry name" value="Dimeric_a/b-barrel"/>
</dbReference>
<protein>
    <recommendedName>
        <fullName evidence="3">DUF1428 domain-containing protein</fullName>
    </recommendedName>
</protein>
<dbReference type="Proteomes" id="UP000016568">
    <property type="component" value="Unassembled WGS sequence"/>
</dbReference>
<dbReference type="eggNOG" id="COG5507">
    <property type="taxonomic scope" value="Bacteria"/>
</dbReference>
<name>U3A059_9SPHN</name>
<dbReference type="OrthoDB" id="9792392at2"/>
<dbReference type="Gene3D" id="3.30.70.100">
    <property type="match status" value="2"/>
</dbReference>
<reference evidence="1 2" key="1">
    <citation type="submission" date="2013-09" db="EMBL/GenBank/DDBJ databases">
        <title>Whole genome shotgun sequence of Novosphingobium tardaugens NBRC 16725.</title>
        <authorList>
            <person name="Isaki S."/>
            <person name="Hosoyama A."/>
            <person name="Tsuchikane K."/>
            <person name="Katsumata H."/>
            <person name="Ando Y."/>
            <person name="Yamazaki S."/>
            <person name="Fujita N."/>
        </authorList>
    </citation>
    <scope>NUCLEOTIDE SEQUENCE [LARGE SCALE GENOMIC DNA]</scope>
    <source>
        <strain evidence="1 2">NBRC 16725</strain>
    </source>
</reference>